<dbReference type="GO" id="GO:0006508">
    <property type="term" value="P:proteolysis"/>
    <property type="evidence" value="ECO:0007669"/>
    <property type="project" value="UniProtKB-KW"/>
</dbReference>
<accession>A0A2T0WI08</accession>
<proteinExistence type="inferred from homology"/>
<evidence type="ECO:0000256" key="5">
    <source>
        <dbReference type="ARBA" id="ARBA00023049"/>
    </source>
</evidence>
<comment type="caution">
    <text evidence="8">The sequence shown here is derived from an EMBL/GenBank/DDBJ whole genome shotgun (WGS) entry which is preliminary data.</text>
</comment>
<feature type="domain" description="Peptidase M16 N-terminal" evidence="6">
    <location>
        <begin position="16"/>
        <end position="154"/>
    </location>
</feature>
<keyword evidence="2" id="KW-0645">Protease</keyword>
<keyword evidence="9" id="KW-1185">Reference proteome</keyword>
<comment type="similarity">
    <text evidence="1">Belongs to the peptidase M16 family.</text>
</comment>
<dbReference type="PANTHER" id="PTHR43690:SF17">
    <property type="entry name" value="PROTEIN YHJJ"/>
    <property type="match status" value="1"/>
</dbReference>
<dbReference type="Pfam" id="PF00675">
    <property type="entry name" value="Peptidase_M16"/>
    <property type="match status" value="1"/>
</dbReference>
<name>A0A2T0WI08_9BACT</name>
<dbReference type="InterPro" id="IPR050626">
    <property type="entry name" value="Peptidase_M16"/>
</dbReference>
<dbReference type="PANTHER" id="PTHR43690">
    <property type="entry name" value="NARDILYSIN"/>
    <property type="match status" value="1"/>
</dbReference>
<protein>
    <submittedName>
        <fullName evidence="8">Putative Zn-dependent peptidase</fullName>
    </submittedName>
</protein>
<dbReference type="AlphaFoldDB" id="A0A2T0WI08"/>
<sequence length="414" mass="46784">MMINYQKFVLNNGLEVLVHEDHSSKIAVVNILYKVGSRNEIPGKTGLAHYFEHLMFGGSKNAPVFDAALERVGGSCNAFTNTDITNYYVTLPAVNLETAFWLESDRMFQLSLTEKTIETQRKVVIEEYKQRYLNQPYGDVFHHVRDLAFDQHPNKWPTIGKDIDDIVGYRKEDVEEFYLTHYSPDNAVMVVAGGVKTEDVKRLAEKWFGEIPSSKFPKKTIPQELPQTSKKVKTVEAEVPTDALYKVYHMPGKMQDGYLEADLITDIIGFGRSSVLEQSLVKNGHIFASVGAYILGTVDPGLLVFSGKMEKGQSAENAEKALDKVVKDFLQSQVEEEVLSKVKNQAEAMKTYESVQLLNRAMSLAYYAHLGDAELYQTSYEKKTKIPSHQIMEWANTILKEENSSVMYYKAKGG</sequence>
<dbReference type="InterPro" id="IPR011249">
    <property type="entry name" value="Metalloenz_LuxS/M16"/>
</dbReference>
<dbReference type="GO" id="GO:0046872">
    <property type="term" value="F:metal ion binding"/>
    <property type="evidence" value="ECO:0007669"/>
    <property type="project" value="InterPro"/>
</dbReference>
<keyword evidence="3" id="KW-0378">Hydrolase</keyword>
<feature type="domain" description="Peptidase M16 C-terminal" evidence="7">
    <location>
        <begin position="171"/>
        <end position="345"/>
    </location>
</feature>
<dbReference type="InterPro" id="IPR011765">
    <property type="entry name" value="Pept_M16_N"/>
</dbReference>
<evidence type="ECO:0000259" key="7">
    <source>
        <dbReference type="Pfam" id="PF05193"/>
    </source>
</evidence>
<gene>
    <name evidence="8" type="ORF">CLW00_109201</name>
</gene>
<organism evidence="8 9">
    <name type="scientific">Mongoliibacter ruber</name>
    <dbReference type="NCBI Taxonomy" id="1750599"/>
    <lineage>
        <taxon>Bacteria</taxon>
        <taxon>Pseudomonadati</taxon>
        <taxon>Bacteroidota</taxon>
        <taxon>Cytophagia</taxon>
        <taxon>Cytophagales</taxon>
        <taxon>Cyclobacteriaceae</taxon>
        <taxon>Mongoliibacter</taxon>
    </lineage>
</organism>
<evidence type="ECO:0000256" key="1">
    <source>
        <dbReference type="ARBA" id="ARBA00007261"/>
    </source>
</evidence>
<evidence type="ECO:0000313" key="8">
    <source>
        <dbReference type="EMBL" id="PRY86353.1"/>
    </source>
</evidence>
<dbReference type="InterPro" id="IPR007863">
    <property type="entry name" value="Peptidase_M16_C"/>
</dbReference>
<dbReference type="SUPFAM" id="SSF63411">
    <property type="entry name" value="LuxS/MPP-like metallohydrolase"/>
    <property type="match status" value="2"/>
</dbReference>
<dbReference type="GO" id="GO:0008237">
    <property type="term" value="F:metallopeptidase activity"/>
    <property type="evidence" value="ECO:0007669"/>
    <property type="project" value="UniProtKB-KW"/>
</dbReference>
<keyword evidence="4" id="KW-0862">Zinc</keyword>
<reference evidence="8 9" key="1">
    <citation type="submission" date="2018-03" db="EMBL/GenBank/DDBJ databases">
        <title>Genomic Encyclopedia of Archaeal and Bacterial Type Strains, Phase II (KMG-II): from individual species to whole genera.</title>
        <authorList>
            <person name="Goeker M."/>
        </authorList>
    </citation>
    <scope>NUCLEOTIDE SEQUENCE [LARGE SCALE GENOMIC DNA]</scope>
    <source>
        <strain evidence="8 9">DSM 27929</strain>
    </source>
</reference>
<evidence type="ECO:0000313" key="9">
    <source>
        <dbReference type="Proteomes" id="UP000238157"/>
    </source>
</evidence>
<keyword evidence="5" id="KW-0482">Metalloprotease</keyword>
<dbReference type="Proteomes" id="UP000238157">
    <property type="component" value="Unassembled WGS sequence"/>
</dbReference>
<dbReference type="Pfam" id="PF05193">
    <property type="entry name" value="Peptidase_M16_C"/>
    <property type="match status" value="1"/>
</dbReference>
<dbReference type="EMBL" id="PVTR01000009">
    <property type="protein sequence ID" value="PRY86353.1"/>
    <property type="molecule type" value="Genomic_DNA"/>
</dbReference>
<evidence type="ECO:0000256" key="3">
    <source>
        <dbReference type="ARBA" id="ARBA00022801"/>
    </source>
</evidence>
<evidence type="ECO:0000256" key="4">
    <source>
        <dbReference type="ARBA" id="ARBA00022833"/>
    </source>
</evidence>
<evidence type="ECO:0000256" key="2">
    <source>
        <dbReference type="ARBA" id="ARBA00022670"/>
    </source>
</evidence>
<evidence type="ECO:0000259" key="6">
    <source>
        <dbReference type="Pfam" id="PF00675"/>
    </source>
</evidence>
<dbReference type="Gene3D" id="3.30.830.10">
    <property type="entry name" value="Metalloenzyme, LuxS/M16 peptidase-like"/>
    <property type="match status" value="2"/>
</dbReference>